<evidence type="ECO:0000256" key="1">
    <source>
        <dbReference type="ARBA" id="ARBA00001961"/>
    </source>
</evidence>
<feature type="binding site" evidence="7">
    <location>
        <position position="169"/>
    </location>
    <ligand>
        <name>2-oxoglutarate</name>
        <dbReference type="ChEBI" id="CHEBI:16810"/>
    </ligand>
</feature>
<dbReference type="OrthoDB" id="9812472at2"/>
<dbReference type="InterPro" id="IPR006620">
    <property type="entry name" value="Pro_4_hyd_alph"/>
</dbReference>
<organism evidence="9 11">
    <name type="scientific">Iodobacter fluviatilis</name>
    <dbReference type="NCBI Taxonomy" id="537"/>
    <lineage>
        <taxon>Bacteria</taxon>
        <taxon>Pseudomonadati</taxon>
        <taxon>Pseudomonadota</taxon>
        <taxon>Betaproteobacteria</taxon>
        <taxon>Neisseriales</taxon>
        <taxon>Chitinibacteraceae</taxon>
        <taxon>Iodobacter</taxon>
    </lineage>
</organism>
<dbReference type="GO" id="GO:0031418">
    <property type="term" value="F:L-ascorbic acid binding"/>
    <property type="evidence" value="ECO:0007669"/>
    <property type="project" value="UniProtKB-KW"/>
</dbReference>
<evidence type="ECO:0000313" key="11">
    <source>
        <dbReference type="Proteomes" id="UP000255108"/>
    </source>
</evidence>
<dbReference type="Proteomes" id="UP000295794">
    <property type="component" value="Unassembled WGS sequence"/>
</dbReference>
<keyword evidence="2 7" id="KW-0479">Metal-binding</keyword>
<dbReference type="PROSITE" id="PS51471">
    <property type="entry name" value="FE2OG_OXY"/>
    <property type="match status" value="1"/>
</dbReference>
<feature type="binding site" evidence="7">
    <location>
        <position position="96"/>
    </location>
    <ligand>
        <name>Fe cation</name>
        <dbReference type="ChEBI" id="CHEBI:24875"/>
    </ligand>
</feature>
<keyword evidence="5 7" id="KW-0560">Oxidoreductase</keyword>
<dbReference type="Gene3D" id="4.10.860.20">
    <property type="entry name" value="Rabenosyn, Rab binding domain"/>
    <property type="match status" value="1"/>
</dbReference>
<dbReference type="GO" id="GO:0006974">
    <property type="term" value="P:DNA damage response"/>
    <property type="evidence" value="ECO:0007669"/>
    <property type="project" value="TreeGrafter"/>
</dbReference>
<dbReference type="Proteomes" id="UP000255108">
    <property type="component" value="Unassembled WGS sequence"/>
</dbReference>
<evidence type="ECO:0000256" key="5">
    <source>
        <dbReference type="ARBA" id="ARBA00023002"/>
    </source>
</evidence>
<dbReference type="InterPro" id="IPR005123">
    <property type="entry name" value="Oxoglu/Fe-dep_dioxygenase_dom"/>
</dbReference>
<dbReference type="InterPro" id="IPR023550">
    <property type="entry name" value="PKHD_hydroxylase"/>
</dbReference>
<dbReference type="GO" id="GO:0006879">
    <property type="term" value="P:intracellular iron ion homeostasis"/>
    <property type="evidence" value="ECO:0007669"/>
    <property type="project" value="TreeGrafter"/>
</dbReference>
<dbReference type="SMART" id="SM00702">
    <property type="entry name" value="P4Hc"/>
    <property type="match status" value="1"/>
</dbReference>
<evidence type="ECO:0000313" key="9">
    <source>
        <dbReference type="EMBL" id="STQ90638.1"/>
    </source>
</evidence>
<keyword evidence="3 7" id="KW-0847">Vitamin C</keyword>
<dbReference type="Pfam" id="PF13640">
    <property type="entry name" value="2OG-FeII_Oxy_3"/>
    <property type="match status" value="1"/>
</dbReference>
<dbReference type="PANTHER" id="PTHR41536:SF1">
    <property type="entry name" value="PKHD-TYPE HYDROXYLASE YBIX"/>
    <property type="match status" value="1"/>
</dbReference>
<evidence type="ECO:0000313" key="12">
    <source>
        <dbReference type="Proteomes" id="UP000295794"/>
    </source>
</evidence>
<dbReference type="InterPro" id="IPR044862">
    <property type="entry name" value="Pro_4_hyd_alph_FE2OG_OXY"/>
</dbReference>
<feature type="binding site" evidence="7">
    <location>
        <position position="159"/>
    </location>
    <ligand>
        <name>Fe cation</name>
        <dbReference type="ChEBI" id="CHEBI:24875"/>
    </ligand>
</feature>
<dbReference type="AlphaFoldDB" id="A0A377Q7E1"/>
<evidence type="ECO:0000313" key="10">
    <source>
        <dbReference type="EMBL" id="TCU89269.1"/>
    </source>
</evidence>
<evidence type="ECO:0000256" key="6">
    <source>
        <dbReference type="ARBA" id="ARBA00023004"/>
    </source>
</evidence>
<dbReference type="InterPro" id="IPR041097">
    <property type="entry name" value="PKHD_C"/>
</dbReference>
<proteinExistence type="inferred from homology"/>
<reference evidence="9 11" key="1">
    <citation type="submission" date="2018-06" db="EMBL/GenBank/DDBJ databases">
        <authorList>
            <consortium name="Pathogen Informatics"/>
            <person name="Doyle S."/>
        </authorList>
    </citation>
    <scope>NUCLEOTIDE SEQUENCE [LARGE SCALE GENOMIC DNA]</scope>
    <source>
        <strain evidence="9 11">NCTC11159</strain>
    </source>
</reference>
<dbReference type="Gene3D" id="2.60.120.620">
    <property type="entry name" value="q2cbj1_9rhob like domain"/>
    <property type="match status" value="1"/>
</dbReference>
<evidence type="ECO:0000256" key="7">
    <source>
        <dbReference type="HAMAP-Rule" id="MF_00657"/>
    </source>
</evidence>
<dbReference type="EC" id="1.14.11.-" evidence="9"/>
<name>A0A377Q7E1_9NEIS</name>
<evidence type="ECO:0000256" key="3">
    <source>
        <dbReference type="ARBA" id="ARBA00022896"/>
    </source>
</evidence>
<comment type="cofactor">
    <cofactor evidence="1 7">
        <name>L-ascorbate</name>
        <dbReference type="ChEBI" id="CHEBI:38290"/>
    </cofactor>
</comment>
<dbReference type="EMBL" id="SMBT01000002">
    <property type="protein sequence ID" value="TCU89269.1"/>
    <property type="molecule type" value="Genomic_DNA"/>
</dbReference>
<evidence type="ECO:0000256" key="4">
    <source>
        <dbReference type="ARBA" id="ARBA00022964"/>
    </source>
</evidence>
<reference evidence="10 12" key="2">
    <citation type="submission" date="2019-03" db="EMBL/GenBank/DDBJ databases">
        <title>Genomic Encyclopedia of Type Strains, Phase IV (KMG-IV): sequencing the most valuable type-strain genomes for metagenomic binning, comparative biology and taxonomic classification.</title>
        <authorList>
            <person name="Goeker M."/>
        </authorList>
    </citation>
    <scope>NUCLEOTIDE SEQUENCE [LARGE SCALE GENOMIC DNA]</scope>
    <source>
        <strain evidence="10 12">DSM 3764</strain>
    </source>
</reference>
<dbReference type="NCBIfam" id="NF003975">
    <property type="entry name" value="PRK05467.1-4"/>
    <property type="match status" value="1"/>
</dbReference>
<evidence type="ECO:0000259" key="8">
    <source>
        <dbReference type="PROSITE" id="PS51471"/>
    </source>
</evidence>
<dbReference type="RefSeq" id="WP_115226928.1">
    <property type="nucleotide sequence ID" value="NZ_CAWOLO010000002.1"/>
</dbReference>
<keyword evidence="6 7" id="KW-0408">Iron</keyword>
<evidence type="ECO:0000256" key="2">
    <source>
        <dbReference type="ARBA" id="ARBA00022723"/>
    </source>
</evidence>
<dbReference type="GO" id="GO:0016706">
    <property type="term" value="F:2-oxoglutarate-dependent dioxygenase activity"/>
    <property type="evidence" value="ECO:0007669"/>
    <property type="project" value="UniProtKB-UniRule"/>
</dbReference>
<feature type="binding site" evidence="7">
    <location>
        <position position="98"/>
    </location>
    <ligand>
        <name>Fe cation</name>
        <dbReference type="ChEBI" id="CHEBI:24875"/>
    </ligand>
</feature>
<dbReference type="PANTHER" id="PTHR41536">
    <property type="entry name" value="PKHD-TYPE HYDROXYLASE YBIX"/>
    <property type="match status" value="1"/>
</dbReference>
<comment type="cofactor">
    <cofactor evidence="7">
        <name>Fe(2+)</name>
        <dbReference type="ChEBI" id="CHEBI:29033"/>
    </cofactor>
    <text evidence="7">Binds 1 Fe(2+) ion per subunit.</text>
</comment>
<protein>
    <submittedName>
        <fullName evidence="9 10">PKHD-type hydroxylase</fullName>
        <ecNumber evidence="9">1.14.11.-</ecNumber>
    </submittedName>
</protein>
<keyword evidence="4 7" id="KW-0223">Dioxygenase</keyword>
<accession>A0A377Q7E1</accession>
<dbReference type="HAMAP" id="MF_00657">
    <property type="entry name" value="Hydroxyl_YbiX"/>
    <property type="match status" value="1"/>
</dbReference>
<dbReference type="NCBIfam" id="NF003974">
    <property type="entry name" value="PRK05467.1-3"/>
    <property type="match status" value="1"/>
</dbReference>
<keyword evidence="12" id="KW-1185">Reference proteome</keyword>
<dbReference type="EMBL" id="UGHR01000001">
    <property type="protein sequence ID" value="STQ90638.1"/>
    <property type="molecule type" value="Genomic_DNA"/>
</dbReference>
<sequence>MLLHIPQVLDAQTVAYCRERLETAQWQDGKMTSGTLSVSVKRNEQLAKDSPLAKELGAIILQALNANEMFFSAALPSYVMPPQFNRYENSMDLGNHIDNAVQGIFGTQERIRADLSATLFFAEPEDYDGGELVIEDTYGVHEVKLAAGDMILYPSTSLHRVEPVTRGARLASFMWIQSMVRDVGERAVLFDLDTSIRQLRQQGGSHDIATSLTGTYHNLLRRWADL</sequence>
<gene>
    <name evidence="10" type="ORF">EV682_102181</name>
    <name evidence="9" type="ORF">NCTC11159_01705</name>
</gene>
<dbReference type="Pfam" id="PF18331">
    <property type="entry name" value="PKHD_C"/>
    <property type="match status" value="1"/>
</dbReference>
<dbReference type="GO" id="GO:0005506">
    <property type="term" value="F:iron ion binding"/>
    <property type="evidence" value="ECO:0007669"/>
    <property type="project" value="UniProtKB-UniRule"/>
</dbReference>
<feature type="domain" description="Fe2OG dioxygenase" evidence="8">
    <location>
        <begin position="78"/>
        <end position="178"/>
    </location>
</feature>